<evidence type="ECO:0000313" key="3">
    <source>
        <dbReference type="Proteomes" id="UP000572212"/>
    </source>
</evidence>
<feature type="chain" id="PRO_5039480804" evidence="1">
    <location>
        <begin position="22"/>
        <end position="191"/>
    </location>
</feature>
<evidence type="ECO:0000256" key="1">
    <source>
        <dbReference type="SAM" id="SignalP"/>
    </source>
</evidence>
<accession>A0A841RM97</accession>
<dbReference type="Proteomes" id="UP000572212">
    <property type="component" value="Unassembled WGS sequence"/>
</dbReference>
<proteinExistence type="predicted"/>
<keyword evidence="1" id="KW-0732">Signal</keyword>
<reference evidence="2 3" key="1">
    <citation type="submission" date="2020-08" db="EMBL/GenBank/DDBJ databases">
        <title>Genomic Encyclopedia of Type Strains, Phase IV (KMG-IV): sequencing the most valuable type-strain genomes for metagenomic binning, comparative biology and taxonomic classification.</title>
        <authorList>
            <person name="Goeker M."/>
        </authorList>
    </citation>
    <scope>NUCLEOTIDE SEQUENCE [LARGE SCALE GENOMIC DNA]</scope>
    <source>
        <strain evidence="2 3">DSM 11805</strain>
    </source>
</reference>
<sequence>MLAIKRFCMFITAILFLTACSDNDATYSVKSTSPSEGENKEGVLSYKEFENLFEKLSDEVEIEGYIYKDSSDGEDAIRIDEDLSFGKRKWLTKDGESLTEPTQEMFFYENEESTRLLTITLAYTENFIGNDMLFYNISSEHDINDELSNNEIIALSYKNIVINIMQTTSTDIEMEDTQKAAESIIKYLEAY</sequence>
<gene>
    <name evidence="2" type="ORF">GGQ92_000835</name>
</gene>
<dbReference type="EMBL" id="JACHON010000002">
    <property type="protein sequence ID" value="MBB6512054.1"/>
    <property type="molecule type" value="Genomic_DNA"/>
</dbReference>
<name>A0A841RM97_9BACI</name>
<keyword evidence="3" id="KW-1185">Reference proteome</keyword>
<organism evidence="2 3">
    <name type="scientific">Gracilibacillus halotolerans</name>
    <dbReference type="NCBI Taxonomy" id="74386"/>
    <lineage>
        <taxon>Bacteria</taxon>
        <taxon>Bacillati</taxon>
        <taxon>Bacillota</taxon>
        <taxon>Bacilli</taxon>
        <taxon>Bacillales</taxon>
        <taxon>Bacillaceae</taxon>
        <taxon>Gracilibacillus</taxon>
    </lineage>
</organism>
<dbReference type="PROSITE" id="PS51257">
    <property type="entry name" value="PROKAR_LIPOPROTEIN"/>
    <property type="match status" value="1"/>
</dbReference>
<feature type="signal peptide" evidence="1">
    <location>
        <begin position="1"/>
        <end position="21"/>
    </location>
</feature>
<evidence type="ECO:0000313" key="2">
    <source>
        <dbReference type="EMBL" id="MBB6512054.1"/>
    </source>
</evidence>
<protein>
    <submittedName>
        <fullName evidence="2">Uncharacterized protein</fullName>
    </submittedName>
</protein>
<comment type="caution">
    <text evidence="2">The sequence shown here is derived from an EMBL/GenBank/DDBJ whole genome shotgun (WGS) entry which is preliminary data.</text>
</comment>
<dbReference type="AlphaFoldDB" id="A0A841RM97"/>